<evidence type="ECO:0000313" key="8">
    <source>
        <dbReference type="EMBL" id="GMI52165.1"/>
    </source>
</evidence>
<feature type="region of interest" description="Disordered" evidence="6">
    <location>
        <begin position="80"/>
        <end position="146"/>
    </location>
</feature>
<reference evidence="8 9" key="1">
    <citation type="journal article" date="2023" name="Commun. Biol.">
        <title>Genome analysis of Parmales, the sister group of diatoms, reveals the evolutionary specialization of diatoms from phago-mixotrophs to photoautotrophs.</title>
        <authorList>
            <person name="Ban H."/>
            <person name="Sato S."/>
            <person name="Yoshikawa S."/>
            <person name="Yamada K."/>
            <person name="Nakamura Y."/>
            <person name="Ichinomiya M."/>
            <person name="Sato N."/>
            <person name="Blanc-Mathieu R."/>
            <person name="Endo H."/>
            <person name="Kuwata A."/>
            <person name="Ogata H."/>
        </authorList>
    </citation>
    <scope>NUCLEOTIDE SEQUENCE [LARGE SCALE GENOMIC DNA]</scope>
</reference>
<evidence type="ECO:0000256" key="4">
    <source>
        <dbReference type="ARBA" id="ARBA00022833"/>
    </source>
</evidence>
<organism evidence="8 9">
    <name type="scientific">Tetraparma gracilis</name>
    <dbReference type="NCBI Taxonomy" id="2962635"/>
    <lineage>
        <taxon>Eukaryota</taxon>
        <taxon>Sar</taxon>
        <taxon>Stramenopiles</taxon>
        <taxon>Ochrophyta</taxon>
        <taxon>Bolidophyceae</taxon>
        <taxon>Parmales</taxon>
        <taxon>Triparmaceae</taxon>
        <taxon>Tetraparma</taxon>
    </lineage>
</organism>
<dbReference type="EMBL" id="BRYB01006577">
    <property type="protein sequence ID" value="GMI52165.1"/>
    <property type="molecule type" value="Genomic_DNA"/>
</dbReference>
<accession>A0ABQ6NA12</accession>
<evidence type="ECO:0000256" key="5">
    <source>
        <dbReference type="PROSITE-ProRule" id="PRU01371"/>
    </source>
</evidence>
<evidence type="ECO:0000256" key="6">
    <source>
        <dbReference type="SAM" id="MobiDB-lite"/>
    </source>
</evidence>
<gene>
    <name evidence="8" type="ORF">TeGR_g451</name>
</gene>
<feature type="domain" description="C2HC/C3H-type" evidence="7">
    <location>
        <begin position="309"/>
        <end position="338"/>
    </location>
</feature>
<name>A0ABQ6NA12_9STRA</name>
<dbReference type="InterPro" id="IPR026319">
    <property type="entry name" value="ZC2HC1A/B-like"/>
</dbReference>
<keyword evidence="4" id="KW-0862">Zinc</keyword>
<keyword evidence="3 5" id="KW-0863">Zinc-finger</keyword>
<feature type="compositionally biased region" description="Low complexity" evidence="6">
    <location>
        <begin position="92"/>
        <end position="139"/>
    </location>
</feature>
<dbReference type="Pfam" id="PF13913">
    <property type="entry name" value="zf-C2HC_2"/>
    <property type="match status" value="3"/>
</dbReference>
<comment type="caution">
    <text evidence="8">The sequence shown here is derived from an EMBL/GenBank/DDBJ whole genome shotgun (WGS) entry which is preliminary data.</text>
</comment>
<evidence type="ECO:0000259" key="7">
    <source>
        <dbReference type="PROSITE" id="PS52027"/>
    </source>
</evidence>
<evidence type="ECO:0000256" key="3">
    <source>
        <dbReference type="ARBA" id="ARBA00022771"/>
    </source>
</evidence>
<evidence type="ECO:0000313" key="9">
    <source>
        <dbReference type="Proteomes" id="UP001165060"/>
    </source>
</evidence>
<dbReference type="PANTHER" id="PTHR13555">
    <property type="entry name" value="C2H2 ZINC FINGER CGI-62-RELATED"/>
    <property type="match status" value="1"/>
</dbReference>
<keyword evidence="2" id="KW-0677">Repeat</keyword>
<keyword evidence="1" id="KW-0479">Metal-binding</keyword>
<dbReference type="Gene3D" id="3.30.160.60">
    <property type="entry name" value="Classic Zinc Finger"/>
    <property type="match status" value="2"/>
</dbReference>
<dbReference type="InterPro" id="IPR013083">
    <property type="entry name" value="Znf_RING/FYVE/PHD"/>
</dbReference>
<evidence type="ECO:0000256" key="1">
    <source>
        <dbReference type="ARBA" id="ARBA00022723"/>
    </source>
</evidence>
<feature type="domain" description="C2HC/C3H-type" evidence="7">
    <location>
        <begin position="167"/>
        <end position="196"/>
    </location>
</feature>
<dbReference type="Gene3D" id="3.30.40.10">
    <property type="entry name" value="Zinc/RING finger domain, C3HC4 (zinc finger)"/>
    <property type="match status" value="1"/>
</dbReference>
<dbReference type="InterPro" id="IPR049899">
    <property type="entry name" value="Znf_C2HC_C3H"/>
</dbReference>
<dbReference type="Proteomes" id="UP001165060">
    <property type="component" value="Unassembled WGS sequence"/>
</dbReference>
<sequence length="349" mass="37757">MSLQEAFAKRQAAKSGKGKGVQNTVICNLCGGKFFPASLGFHQKACAQKQRTIEVPCVYCDQLFRRDDMEHHLMKNCPERKAAALRQKKASHSSGAKSSTMKSSASSGKIKLAAGSAREAAAMMSSSSSSSQLAKHSTAPAGLGAPLGSMAQMDAMSLGTAPAEPDGRVQCGVCSRKFAADRIGAHQRICRKIRAKADQRGVYNVGEKRMDKIREQMGVSSAPPPRRLGRGGKVKSAQPNRWGGPGDGQVCKEVTEKEDRGAKKTNWRQQHASFQAHVKNARKIQKHMDAGGDVRDLPVMQAPPGAEDPLLPCQHCGRTFSAHAHARHEPKCKSIINKARPPPTFNRFR</sequence>
<keyword evidence="9" id="KW-1185">Reference proteome</keyword>
<proteinExistence type="predicted"/>
<dbReference type="PROSITE" id="PS52027">
    <property type="entry name" value="ZF_C2HC_C3H"/>
    <property type="match status" value="2"/>
</dbReference>
<feature type="region of interest" description="Disordered" evidence="6">
    <location>
        <begin position="217"/>
        <end position="249"/>
    </location>
</feature>
<protein>
    <recommendedName>
        <fullName evidence="7">C2HC/C3H-type domain-containing protein</fullName>
    </recommendedName>
</protein>
<evidence type="ECO:0000256" key="2">
    <source>
        <dbReference type="ARBA" id="ARBA00022737"/>
    </source>
</evidence>